<organism evidence="1 2">
    <name type="scientific">Schistosoma japonicum</name>
    <name type="common">Blood fluke</name>
    <dbReference type="NCBI Taxonomy" id="6182"/>
    <lineage>
        <taxon>Eukaryota</taxon>
        <taxon>Metazoa</taxon>
        <taxon>Spiralia</taxon>
        <taxon>Lophotrochozoa</taxon>
        <taxon>Platyhelminthes</taxon>
        <taxon>Trematoda</taxon>
        <taxon>Digenea</taxon>
        <taxon>Strigeidida</taxon>
        <taxon>Schistosomatoidea</taxon>
        <taxon>Schistosomatidae</taxon>
        <taxon>Schistosoma</taxon>
    </lineage>
</organism>
<comment type="caution">
    <text evidence="1">The sequence shown here is derived from an EMBL/GenBank/DDBJ whole genome shotgun (WGS) entry which is preliminary data.</text>
</comment>
<evidence type="ECO:0000313" key="2">
    <source>
        <dbReference type="Proteomes" id="UP000311919"/>
    </source>
</evidence>
<name>A0A4Z2CNL0_SCHJA</name>
<keyword evidence="2" id="KW-1185">Reference proteome</keyword>
<dbReference type="AlphaFoldDB" id="A0A4Z2CNL0"/>
<reference evidence="1 2" key="1">
    <citation type="submission" date="2019-03" db="EMBL/GenBank/DDBJ databases">
        <title>An improved genome assembly of the fluke Schistosoma japonicum.</title>
        <authorList>
            <person name="Hu W."/>
            <person name="Luo F."/>
            <person name="Yin M."/>
            <person name="Mo X."/>
            <person name="Sun C."/>
            <person name="Wu Q."/>
            <person name="Zhu B."/>
            <person name="Xiang M."/>
            <person name="Wang J."/>
            <person name="Wang Y."/>
            <person name="Zhang T."/>
            <person name="Xu B."/>
            <person name="Zheng H."/>
            <person name="Feng Z."/>
        </authorList>
    </citation>
    <scope>NUCLEOTIDE SEQUENCE [LARGE SCALE GENOMIC DNA]</scope>
    <source>
        <strain evidence="1">HuSjv2</strain>
        <tissue evidence="1">Worms</tissue>
    </source>
</reference>
<accession>A0A4Z2CNL0</accession>
<proteinExistence type="predicted"/>
<gene>
    <name evidence="1" type="ORF">EWB00_008824</name>
</gene>
<dbReference type="Proteomes" id="UP000311919">
    <property type="component" value="Unassembled WGS sequence"/>
</dbReference>
<sequence length="73" mass="8251">KTVSLGFHCNRSRSVTTEKFQDILNKFPNLTKSNSQPSKSKLKVCHIIKTEGALVFARPRRLAPDKLKIARAE</sequence>
<dbReference type="EMBL" id="SKCS01000497">
    <property type="protein sequence ID" value="TNN05849.1"/>
    <property type="molecule type" value="Genomic_DNA"/>
</dbReference>
<protein>
    <submittedName>
        <fullName evidence="1">Choline ethanolamine</fullName>
    </submittedName>
</protein>
<feature type="non-terminal residue" evidence="1">
    <location>
        <position position="1"/>
    </location>
</feature>
<feature type="non-terminal residue" evidence="1">
    <location>
        <position position="73"/>
    </location>
</feature>
<dbReference type="OrthoDB" id="10064107at2759"/>
<evidence type="ECO:0000313" key="1">
    <source>
        <dbReference type="EMBL" id="TNN05849.1"/>
    </source>
</evidence>